<dbReference type="EMBL" id="JAULSX010000001">
    <property type="protein sequence ID" value="KAK3499272.1"/>
    <property type="molecule type" value="Genomic_DNA"/>
</dbReference>
<organism evidence="1 2">
    <name type="scientific">Neurospora hispaniola</name>
    <dbReference type="NCBI Taxonomy" id="588809"/>
    <lineage>
        <taxon>Eukaryota</taxon>
        <taxon>Fungi</taxon>
        <taxon>Dikarya</taxon>
        <taxon>Ascomycota</taxon>
        <taxon>Pezizomycotina</taxon>
        <taxon>Sordariomycetes</taxon>
        <taxon>Sordariomycetidae</taxon>
        <taxon>Sordariales</taxon>
        <taxon>Sordariaceae</taxon>
        <taxon>Neurospora</taxon>
    </lineage>
</organism>
<protein>
    <submittedName>
        <fullName evidence="1">Uncharacterized protein</fullName>
    </submittedName>
</protein>
<name>A0AAJ0IF69_9PEZI</name>
<dbReference type="GeneID" id="87874147"/>
<dbReference type="RefSeq" id="XP_062696905.1">
    <property type="nucleotide sequence ID" value="XM_062836525.1"/>
</dbReference>
<sequence>MYMELAGRGEASYVLADGRKGCAKSPQKSGSSDLLSTLQLPRKASCVCANFQATTVRSRAKSGSKQH</sequence>
<evidence type="ECO:0000313" key="2">
    <source>
        <dbReference type="Proteomes" id="UP001285908"/>
    </source>
</evidence>
<dbReference type="AlphaFoldDB" id="A0AAJ0IF69"/>
<reference evidence="1 2" key="1">
    <citation type="journal article" date="2023" name="Mol. Phylogenet. Evol.">
        <title>Genome-scale phylogeny and comparative genomics of the fungal order Sordariales.</title>
        <authorList>
            <person name="Hensen N."/>
            <person name="Bonometti L."/>
            <person name="Westerberg I."/>
            <person name="Brannstrom I.O."/>
            <person name="Guillou S."/>
            <person name="Cros-Aarteil S."/>
            <person name="Calhoun S."/>
            <person name="Haridas S."/>
            <person name="Kuo A."/>
            <person name="Mondo S."/>
            <person name="Pangilinan J."/>
            <person name="Riley R."/>
            <person name="LaButti K."/>
            <person name="Andreopoulos B."/>
            <person name="Lipzen A."/>
            <person name="Chen C."/>
            <person name="Yan M."/>
            <person name="Daum C."/>
            <person name="Ng V."/>
            <person name="Clum A."/>
            <person name="Steindorff A."/>
            <person name="Ohm R.A."/>
            <person name="Martin F."/>
            <person name="Silar P."/>
            <person name="Natvig D.O."/>
            <person name="Lalanne C."/>
            <person name="Gautier V."/>
            <person name="Ament-Velasquez S.L."/>
            <person name="Kruys A."/>
            <person name="Hutchinson M.I."/>
            <person name="Powell A.J."/>
            <person name="Barry K."/>
            <person name="Miller A.N."/>
            <person name="Grigoriev I.V."/>
            <person name="Debuchy R."/>
            <person name="Gladieux P."/>
            <person name="Hiltunen Thoren M."/>
            <person name="Johannesson H."/>
        </authorList>
    </citation>
    <scope>NUCLEOTIDE SEQUENCE [LARGE SCALE GENOMIC DNA]</scope>
    <source>
        <strain evidence="1 2">FGSC 10403</strain>
    </source>
</reference>
<gene>
    <name evidence="1" type="ORF">B0T23DRAFT_369594</name>
</gene>
<dbReference type="Proteomes" id="UP001285908">
    <property type="component" value="Unassembled WGS sequence"/>
</dbReference>
<comment type="caution">
    <text evidence="1">The sequence shown here is derived from an EMBL/GenBank/DDBJ whole genome shotgun (WGS) entry which is preliminary data.</text>
</comment>
<evidence type="ECO:0000313" key="1">
    <source>
        <dbReference type="EMBL" id="KAK3499272.1"/>
    </source>
</evidence>
<keyword evidence="2" id="KW-1185">Reference proteome</keyword>
<accession>A0AAJ0IF69</accession>
<proteinExistence type="predicted"/>